<dbReference type="EMBL" id="KV426047">
    <property type="protein sequence ID" value="KZV90501.1"/>
    <property type="molecule type" value="Genomic_DNA"/>
</dbReference>
<protein>
    <submittedName>
        <fullName evidence="3">Uncharacterized protein</fullName>
    </submittedName>
</protein>
<feature type="coiled-coil region" evidence="1">
    <location>
        <begin position="112"/>
        <end position="146"/>
    </location>
</feature>
<evidence type="ECO:0000256" key="2">
    <source>
        <dbReference type="SAM" id="MobiDB-lite"/>
    </source>
</evidence>
<reference evidence="3 4" key="1">
    <citation type="journal article" date="2016" name="Mol. Biol. Evol.">
        <title>Comparative Genomics of Early-Diverging Mushroom-Forming Fungi Provides Insights into the Origins of Lignocellulose Decay Capabilities.</title>
        <authorList>
            <person name="Nagy L.G."/>
            <person name="Riley R."/>
            <person name="Tritt A."/>
            <person name="Adam C."/>
            <person name="Daum C."/>
            <person name="Floudas D."/>
            <person name="Sun H."/>
            <person name="Yadav J.S."/>
            <person name="Pangilinan J."/>
            <person name="Larsson K.H."/>
            <person name="Matsuura K."/>
            <person name="Barry K."/>
            <person name="Labutti K."/>
            <person name="Kuo R."/>
            <person name="Ohm R.A."/>
            <person name="Bhattacharya S.S."/>
            <person name="Shirouzu T."/>
            <person name="Yoshinaga Y."/>
            <person name="Martin F.M."/>
            <person name="Grigoriev I.V."/>
            <person name="Hibbett D.S."/>
        </authorList>
    </citation>
    <scope>NUCLEOTIDE SEQUENCE [LARGE SCALE GENOMIC DNA]</scope>
    <source>
        <strain evidence="3 4">HHB12029</strain>
    </source>
</reference>
<feature type="region of interest" description="Disordered" evidence="2">
    <location>
        <begin position="1"/>
        <end position="95"/>
    </location>
</feature>
<sequence length="236" mass="26240">MQDPAGVKALLEQLKSSDSWQTLSSSLPAPPPMSSAPLEPSASASAATSSQISSLLSKLKNPVADDNARATTSTPTPRTDSPPLAEPRRSHVDPRKMTFQQALPHLGRLAENERVRVALQRIQEEQRELEQKLADAREDLVQKQRGRVDEQRKIAKITGGGITQYTAQSLNRTFERELIAFDQERVLVAWDDLVTKQQVELERLGVPTMFVTQVQSDRDRQQRVIQVLEGILAGDD</sequence>
<organism evidence="3 4">
    <name type="scientific">Exidia glandulosa HHB12029</name>
    <dbReference type="NCBI Taxonomy" id="1314781"/>
    <lineage>
        <taxon>Eukaryota</taxon>
        <taxon>Fungi</taxon>
        <taxon>Dikarya</taxon>
        <taxon>Basidiomycota</taxon>
        <taxon>Agaricomycotina</taxon>
        <taxon>Agaricomycetes</taxon>
        <taxon>Auriculariales</taxon>
        <taxon>Exidiaceae</taxon>
        <taxon>Exidia</taxon>
    </lineage>
</organism>
<feature type="compositionally biased region" description="Low complexity" evidence="2">
    <location>
        <begin position="14"/>
        <end position="27"/>
    </location>
</feature>
<evidence type="ECO:0000313" key="4">
    <source>
        <dbReference type="Proteomes" id="UP000077266"/>
    </source>
</evidence>
<dbReference type="Proteomes" id="UP000077266">
    <property type="component" value="Unassembled WGS sequence"/>
</dbReference>
<accession>A0A165GGW1</accession>
<dbReference type="Pfam" id="PF10454">
    <property type="entry name" value="DUF2458"/>
    <property type="match status" value="1"/>
</dbReference>
<name>A0A165GGW1_EXIGL</name>
<feature type="compositionally biased region" description="Low complexity" evidence="2">
    <location>
        <begin position="35"/>
        <end position="59"/>
    </location>
</feature>
<dbReference type="InterPro" id="IPR018858">
    <property type="entry name" value="DUF2458"/>
</dbReference>
<dbReference type="STRING" id="1314781.A0A165GGW1"/>
<gene>
    <name evidence="3" type="ORF">EXIGLDRAFT_770740</name>
</gene>
<keyword evidence="4" id="KW-1185">Reference proteome</keyword>
<feature type="compositionally biased region" description="Low complexity" evidence="2">
    <location>
        <begin position="69"/>
        <end position="83"/>
    </location>
</feature>
<dbReference type="OrthoDB" id="21617at2759"/>
<feature type="compositionally biased region" description="Basic and acidic residues" evidence="2">
    <location>
        <begin position="86"/>
        <end position="95"/>
    </location>
</feature>
<keyword evidence="1" id="KW-0175">Coiled coil</keyword>
<dbReference type="AlphaFoldDB" id="A0A165GGW1"/>
<proteinExistence type="predicted"/>
<evidence type="ECO:0000256" key="1">
    <source>
        <dbReference type="SAM" id="Coils"/>
    </source>
</evidence>
<evidence type="ECO:0000313" key="3">
    <source>
        <dbReference type="EMBL" id="KZV90501.1"/>
    </source>
</evidence>
<dbReference type="InParanoid" id="A0A165GGW1"/>